<keyword evidence="6" id="KW-1185">Reference proteome</keyword>
<protein>
    <recommendedName>
        <fullName evidence="8">GRIP domain-containing protein</fullName>
    </recommendedName>
</protein>
<evidence type="ECO:0000313" key="6">
    <source>
        <dbReference type="Proteomes" id="UP000285624"/>
    </source>
</evidence>
<name>A0A3R7JCR3_9STRA</name>
<sequence>MWSRLTEGLADIVAPEESAEQEQEQDGDELWSRFAAVVAPPPSSPTSSAAKEEDEQEQYICELERALLQRKKANETLEKKVTELEARAGEERQWKRQVREQEVEIAQQKATIERLQTARNEAVALQSEDGETTGTDRERLVQELQQSQAQTDELALQCQSNEMELVTLRDRVEELLTTIETLQDNEREARSRAAEYEQGYMDLLAEMEKIKTTHEEEKAALMAKSEEHASSIDSQRLYDLEAQLSTSEADKSVALKDAERLQRSLDALEGVLHQFQVDSKLQKERVAEMEAELEQAKEDIKTFKASPVPIEGETDSLERVMAKLAKKTHECEHLREALESTATQYNSDRDVMDKRLAAQLVVAYVDSSKKSEVLQLMARMMSFTEEQKRRVGIGYPMKGNGGGGLFSSIIGLVAPGENGSEGAEALHHGPMTGSMPAVYVQDVCNDEFGTITTKMLAVVGQCPIAASRQSLAYEGEKYASAEMNAAYVAAQEAYRGNITAAMCSNNYVGVVSVYQALLILTAKVAHHKSPENDGLVEFQSCAKGLDSSLFGTSYTDQFYMPELNHADTAFMTSDGWFKDSQKPFKWFECLL</sequence>
<evidence type="ECO:0008006" key="8">
    <source>
        <dbReference type="Google" id="ProtNLM"/>
    </source>
</evidence>
<feature type="compositionally biased region" description="Acidic residues" evidence="2">
    <location>
        <begin position="17"/>
        <end position="29"/>
    </location>
</feature>
<dbReference type="EMBL" id="MAYM02000653">
    <property type="protein sequence ID" value="RLN37100.1"/>
    <property type="molecule type" value="Genomic_DNA"/>
</dbReference>
<reference evidence="3" key="3">
    <citation type="submission" date="2020-06" db="EMBL/GenBank/DDBJ databases">
        <authorList>
            <person name="Studholme D.J."/>
        </authorList>
    </citation>
    <scope>NUCLEOTIDE SEQUENCE</scope>
    <source>
        <strain evidence="3">NZFS 2646</strain>
    </source>
</reference>
<dbReference type="Proteomes" id="UP000285883">
    <property type="component" value="Unassembled WGS sequence"/>
</dbReference>
<reference evidence="6 7" key="2">
    <citation type="submission" date="2018-07" db="EMBL/GenBank/DDBJ databases">
        <title>Genome sequencing of oomycete isolates from Chile give support for New Zealand origin for Phytophthora kernoviae and make available the first Nothophytophthora sp. genome.</title>
        <authorList>
            <person name="Studholme D.J."/>
            <person name="Sanfuentes E."/>
            <person name="Panda P."/>
            <person name="Hill R."/>
            <person name="Sambles C."/>
            <person name="Grant M."/>
            <person name="Williams N.M."/>
            <person name="Mcdougal R.L."/>
        </authorList>
    </citation>
    <scope>NUCLEOTIDE SEQUENCE [LARGE SCALE GENOMIC DNA]</scope>
    <source>
        <strain evidence="4">Chile2</strain>
        <strain evidence="5">Chile4</strain>
    </source>
</reference>
<proteinExistence type="predicted"/>
<evidence type="ECO:0000313" key="3">
    <source>
        <dbReference type="EMBL" id="KAG2502803.1"/>
    </source>
</evidence>
<dbReference type="EMBL" id="JPWV03000972">
    <property type="protein sequence ID" value="KAG2502803.1"/>
    <property type="molecule type" value="Genomic_DNA"/>
</dbReference>
<dbReference type="EMBL" id="MBDN02000430">
    <property type="protein sequence ID" value="RLN75377.1"/>
    <property type="molecule type" value="Genomic_DNA"/>
</dbReference>
<evidence type="ECO:0000313" key="4">
    <source>
        <dbReference type="EMBL" id="RLN37100.1"/>
    </source>
</evidence>
<accession>A0A3R7JCR3</accession>
<gene>
    <name evidence="4" type="ORF">BBI17_008317</name>
    <name evidence="5" type="ORF">BBO99_00008373</name>
    <name evidence="3" type="ORF">JM16_009595</name>
</gene>
<feature type="region of interest" description="Disordered" evidence="2">
    <location>
        <begin position="1"/>
        <end position="57"/>
    </location>
</feature>
<organism evidence="4 7">
    <name type="scientific">Phytophthora kernoviae</name>
    <dbReference type="NCBI Taxonomy" id="325452"/>
    <lineage>
        <taxon>Eukaryota</taxon>
        <taxon>Sar</taxon>
        <taxon>Stramenopiles</taxon>
        <taxon>Oomycota</taxon>
        <taxon>Peronosporomycetes</taxon>
        <taxon>Peronosporales</taxon>
        <taxon>Peronosporaceae</taxon>
        <taxon>Phytophthora</taxon>
    </lineage>
</organism>
<evidence type="ECO:0000256" key="1">
    <source>
        <dbReference type="SAM" id="Coils"/>
    </source>
</evidence>
<evidence type="ECO:0000313" key="7">
    <source>
        <dbReference type="Proteomes" id="UP000285883"/>
    </source>
</evidence>
<reference evidence="3" key="1">
    <citation type="journal article" date="2015" name="Genom Data">
        <title>Genome sequences of six Phytophthora species associated with forests in New Zealand.</title>
        <authorList>
            <person name="Studholme D.J."/>
            <person name="McDougal R.L."/>
            <person name="Sambles C."/>
            <person name="Hansen E."/>
            <person name="Hardy G."/>
            <person name="Grant M."/>
            <person name="Ganley R.J."/>
            <person name="Williams N.M."/>
        </authorList>
    </citation>
    <scope>NUCLEOTIDE SEQUENCE</scope>
    <source>
        <strain evidence="3">NZFS 2646</strain>
    </source>
</reference>
<comment type="caution">
    <text evidence="4">The sequence shown here is derived from an EMBL/GenBank/DDBJ whole genome shotgun (WGS) entry which is preliminary data.</text>
</comment>
<evidence type="ECO:0000313" key="5">
    <source>
        <dbReference type="EMBL" id="RLN75377.1"/>
    </source>
</evidence>
<dbReference type="AlphaFoldDB" id="A0A3R7JCR3"/>
<dbReference type="PANTHER" id="PTHR22538">
    <property type="entry name" value="CILIA- AND FLAGELLA-ASSOCIATED PROTEIN 74"/>
    <property type="match status" value="1"/>
</dbReference>
<dbReference type="PANTHER" id="PTHR22538:SF1">
    <property type="entry name" value="VWFD DOMAIN-CONTAINING PROTEIN"/>
    <property type="match status" value="1"/>
</dbReference>
<keyword evidence="1" id="KW-0175">Coiled coil</keyword>
<feature type="coiled-coil region" evidence="1">
    <location>
        <begin position="258"/>
        <end position="337"/>
    </location>
</feature>
<evidence type="ECO:0000256" key="2">
    <source>
        <dbReference type="SAM" id="MobiDB-lite"/>
    </source>
</evidence>
<dbReference type="Proteomes" id="UP000785171">
    <property type="component" value="Unassembled WGS sequence"/>
</dbReference>
<dbReference type="Proteomes" id="UP000285624">
    <property type="component" value="Unassembled WGS sequence"/>
</dbReference>